<dbReference type="EMBL" id="RSAS01000148">
    <property type="protein sequence ID" value="RRR75975.1"/>
    <property type="molecule type" value="Genomic_DNA"/>
</dbReference>
<dbReference type="Gene3D" id="3.40.50.1820">
    <property type="entry name" value="alpha/beta hydrolase"/>
    <property type="match status" value="1"/>
</dbReference>
<proteinExistence type="predicted"/>
<dbReference type="SUPFAM" id="SSF53474">
    <property type="entry name" value="alpha/beta-Hydrolases"/>
    <property type="match status" value="1"/>
</dbReference>
<dbReference type="PANTHER" id="PTHR48098">
    <property type="entry name" value="ENTEROCHELIN ESTERASE-RELATED"/>
    <property type="match status" value="1"/>
</dbReference>
<protein>
    <submittedName>
        <fullName evidence="1">Esterase</fullName>
    </submittedName>
</protein>
<dbReference type="GO" id="GO:0016747">
    <property type="term" value="F:acyltransferase activity, transferring groups other than amino-acyl groups"/>
    <property type="evidence" value="ECO:0007669"/>
    <property type="project" value="TreeGrafter"/>
</dbReference>
<evidence type="ECO:0000313" key="2">
    <source>
        <dbReference type="Proteomes" id="UP000280307"/>
    </source>
</evidence>
<sequence length="301" mass="33383">MYDPRARLIRIRSRSLGCTKGCYVYLPPEYDAQPRHRFATLYLLRGHEREWINPHEDGSRGGTTAIDVYLRLRAEDRIGPLILVFPGMASDDNHVPALLTDFRSPVLAAGAPGIGSGRFQHFFFEELMPALDRRFRTIPAARAIAGFSLGGFMAVKAAALHPDRFVSVGAFDGAFPYASDSGRNARASETLFAPPMFDAPLGRPRDQEHLSANHPVCLLMRADPTALRRMTWIIQYGPEALEPWGANFYRGEYLVRVLASLGISNAAPVTAIATAQHNWHSADQHLAQTLPLHWQALAATR</sequence>
<dbReference type="PANTHER" id="PTHR48098:SF1">
    <property type="entry name" value="DIACYLGLYCEROL ACYLTRANSFERASE_MYCOLYLTRANSFERASE AG85A"/>
    <property type="match status" value="1"/>
</dbReference>
<evidence type="ECO:0000313" key="1">
    <source>
        <dbReference type="EMBL" id="RRR75975.1"/>
    </source>
</evidence>
<comment type="caution">
    <text evidence="1">The sequence shown here is derived from an EMBL/GenBank/DDBJ whole genome shotgun (WGS) entry which is preliminary data.</text>
</comment>
<dbReference type="InterPro" id="IPR029058">
    <property type="entry name" value="AB_hydrolase_fold"/>
</dbReference>
<dbReference type="InterPro" id="IPR050583">
    <property type="entry name" value="Mycobacterial_A85_antigen"/>
</dbReference>
<gene>
    <name evidence="1" type="ORF">EI684_03745</name>
</gene>
<accession>A0A426U7H2</accession>
<dbReference type="Pfam" id="PF00756">
    <property type="entry name" value="Esterase"/>
    <property type="match status" value="1"/>
</dbReference>
<organism evidence="1 2">
    <name type="scientific">Candidatus Viridilinea halotolerans</name>
    <dbReference type="NCBI Taxonomy" id="2491704"/>
    <lineage>
        <taxon>Bacteria</taxon>
        <taxon>Bacillati</taxon>
        <taxon>Chloroflexota</taxon>
        <taxon>Chloroflexia</taxon>
        <taxon>Chloroflexales</taxon>
        <taxon>Chloroflexineae</taxon>
        <taxon>Oscillochloridaceae</taxon>
        <taxon>Candidatus Viridilinea</taxon>
    </lineage>
</organism>
<name>A0A426U7H2_9CHLR</name>
<dbReference type="AlphaFoldDB" id="A0A426U7H2"/>
<dbReference type="InterPro" id="IPR000801">
    <property type="entry name" value="Esterase-like"/>
</dbReference>
<reference evidence="1 2" key="1">
    <citation type="submission" date="2018-12" db="EMBL/GenBank/DDBJ databases">
        <title>Genome Sequence of Candidatus Viridilinea halotolerans isolated from saline sulfide-rich spring.</title>
        <authorList>
            <person name="Grouzdev D.S."/>
            <person name="Burganskaya E.I."/>
            <person name="Krutkina M.S."/>
            <person name="Sukhacheva M.V."/>
            <person name="Gorlenko V.M."/>
        </authorList>
    </citation>
    <scope>NUCLEOTIDE SEQUENCE [LARGE SCALE GENOMIC DNA]</scope>
    <source>
        <strain evidence="1">Chok-6</strain>
    </source>
</reference>
<dbReference type="Proteomes" id="UP000280307">
    <property type="component" value="Unassembled WGS sequence"/>
</dbReference>